<feature type="compositionally biased region" description="Low complexity" evidence="1">
    <location>
        <begin position="63"/>
        <end position="79"/>
    </location>
</feature>
<keyword evidence="5" id="KW-1185">Reference proteome</keyword>
<keyword evidence="2" id="KW-0732">Signal</keyword>
<proteinExistence type="predicted"/>
<dbReference type="AlphaFoldDB" id="A0A9P0I4M4"/>
<evidence type="ECO:0000256" key="2">
    <source>
        <dbReference type="SAM" id="SignalP"/>
    </source>
</evidence>
<organism evidence="4 5">
    <name type="scientific">Spodoptera littoralis</name>
    <name type="common">Egyptian cotton leafworm</name>
    <dbReference type="NCBI Taxonomy" id="7109"/>
    <lineage>
        <taxon>Eukaryota</taxon>
        <taxon>Metazoa</taxon>
        <taxon>Ecdysozoa</taxon>
        <taxon>Arthropoda</taxon>
        <taxon>Hexapoda</taxon>
        <taxon>Insecta</taxon>
        <taxon>Pterygota</taxon>
        <taxon>Neoptera</taxon>
        <taxon>Endopterygota</taxon>
        <taxon>Lepidoptera</taxon>
        <taxon>Glossata</taxon>
        <taxon>Ditrysia</taxon>
        <taxon>Noctuoidea</taxon>
        <taxon>Noctuidae</taxon>
        <taxon>Amphipyrinae</taxon>
        <taxon>Spodoptera</taxon>
    </lineage>
</organism>
<dbReference type="InterPro" id="IPR041515">
    <property type="entry name" value="PPAF-2-like_Clip"/>
</dbReference>
<sequence>MCLWILTACLGMLPANPTPIVIVSGVPAPIIVPTAAPVTAATTTTTAATTTNATLAPTPPPTTTTTTTTAATTTTSTAAPTPPPTTTTTTTTAATTTTTTTTTTTLGPLPIDPRLGTTPASAAVNMPPISGYSAQIPNYNTAVNFPRQRRSVDQKSGVNMKEFLCNLGSEKEHRIVKRQSNCACVPTGTCIRSGTNSGAGMIDIRIVTPVVTQCPAGQEYCCGNTTTSTLINCGTLQSVPTTAITPAAGQANFGEYPWQVCSVNTDEV</sequence>
<evidence type="ECO:0000256" key="1">
    <source>
        <dbReference type="SAM" id="MobiDB-lite"/>
    </source>
</evidence>
<name>A0A9P0I4M4_SPOLI</name>
<dbReference type="Pfam" id="PF18322">
    <property type="entry name" value="CLIP_1"/>
    <property type="match status" value="1"/>
</dbReference>
<gene>
    <name evidence="4" type="ORF">SPLIT_LOCUS5092</name>
</gene>
<evidence type="ECO:0000259" key="3">
    <source>
        <dbReference type="Pfam" id="PF18322"/>
    </source>
</evidence>
<feature type="region of interest" description="Disordered" evidence="1">
    <location>
        <begin position="49"/>
        <end position="115"/>
    </location>
</feature>
<accession>A0A9P0I4M4</accession>
<dbReference type="EMBL" id="LR824533">
    <property type="protein sequence ID" value="CAH1639736.1"/>
    <property type="molecule type" value="Genomic_DNA"/>
</dbReference>
<evidence type="ECO:0000313" key="4">
    <source>
        <dbReference type="EMBL" id="CAH1639736.1"/>
    </source>
</evidence>
<protein>
    <recommendedName>
        <fullName evidence="3">PPAF-2-like Clip domain-containing protein</fullName>
    </recommendedName>
</protein>
<feature type="domain" description="PPAF-2-like Clip" evidence="3">
    <location>
        <begin position="179"/>
        <end position="222"/>
    </location>
</feature>
<feature type="signal peptide" evidence="2">
    <location>
        <begin position="1"/>
        <end position="17"/>
    </location>
</feature>
<feature type="chain" id="PRO_5040268612" description="PPAF-2-like Clip domain-containing protein" evidence="2">
    <location>
        <begin position="18"/>
        <end position="268"/>
    </location>
</feature>
<reference evidence="4" key="1">
    <citation type="submission" date="2022-02" db="EMBL/GenBank/DDBJ databases">
        <authorList>
            <person name="King R."/>
        </authorList>
    </citation>
    <scope>NUCLEOTIDE SEQUENCE</scope>
</reference>
<feature type="compositionally biased region" description="Low complexity" evidence="1">
    <location>
        <begin position="86"/>
        <end position="105"/>
    </location>
</feature>
<evidence type="ECO:0000313" key="5">
    <source>
        <dbReference type="Proteomes" id="UP001153321"/>
    </source>
</evidence>
<dbReference type="Proteomes" id="UP001153321">
    <property type="component" value="Chromosome 2"/>
</dbReference>